<gene>
    <name evidence="3" type="ORF">ND2E_3612</name>
</gene>
<protein>
    <recommendedName>
        <fullName evidence="2">GYF domain-containing protein</fullName>
    </recommendedName>
</protein>
<dbReference type="Pfam" id="PF14237">
    <property type="entry name" value="GYF_2"/>
    <property type="match status" value="1"/>
</dbReference>
<dbReference type="PATRIC" id="fig|28229.4.peg.2763"/>
<sequence>MKKWFFSNNGEVTAPLDLNEAKDYLASNPNVYGWHPSFTQWKPVNCISEFTDVLPATVQAPLIPKEISDKFLAKKQRLASKLTSIGDSINHSQSSLGKFEKQIENYKTLTQNLNDNVKDAIDNIEKKHKSLNRKLSQVKDAVHIAENEMTEVVNDFNRRMSSNDIFMPSCNQSKISASEDSSLVSKAKLAQEKLATPYNRAEAAKVSVKEPEQKIQKDVPKKAETHHAEAINPEAEYANKMAKDSFNGMKNMMKSVFKGDHKVEKAKMPEKVEIKRGKDEPLSMAERLKIAQNNH</sequence>
<accession>A0A099KI74</accession>
<keyword evidence="1" id="KW-0175">Coiled coil</keyword>
<dbReference type="InterPro" id="IPR025640">
    <property type="entry name" value="GYF_2"/>
</dbReference>
<organism evidence="3 4">
    <name type="scientific">Colwellia psychrerythraea</name>
    <name type="common">Vibrio psychroerythus</name>
    <dbReference type="NCBI Taxonomy" id="28229"/>
    <lineage>
        <taxon>Bacteria</taxon>
        <taxon>Pseudomonadati</taxon>
        <taxon>Pseudomonadota</taxon>
        <taxon>Gammaproteobacteria</taxon>
        <taxon>Alteromonadales</taxon>
        <taxon>Colwelliaceae</taxon>
        <taxon>Colwellia</taxon>
    </lineage>
</organism>
<evidence type="ECO:0000256" key="1">
    <source>
        <dbReference type="SAM" id="Coils"/>
    </source>
</evidence>
<evidence type="ECO:0000259" key="2">
    <source>
        <dbReference type="Pfam" id="PF14237"/>
    </source>
</evidence>
<evidence type="ECO:0000313" key="4">
    <source>
        <dbReference type="Proteomes" id="UP000029843"/>
    </source>
</evidence>
<dbReference type="RefSeq" id="WP_033094448.1">
    <property type="nucleotide sequence ID" value="NZ_JQED01000037.1"/>
</dbReference>
<feature type="coiled-coil region" evidence="1">
    <location>
        <begin position="96"/>
        <end position="148"/>
    </location>
</feature>
<evidence type="ECO:0000313" key="3">
    <source>
        <dbReference type="EMBL" id="KGJ90056.1"/>
    </source>
</evidence>
<feature type="domain" description="GYF" evidence="2">
    <location>
        <begin position="4"/>
        <end position="50"/>
    </location>
</feature>
<proteinExistence type="predicted"/>
<dbReference type="EMBL" id="JQED01000037">
    <property type="protein sequence ID" value="KGJ90056.1"/>
    <property type="molecule type" value="Genomic_DNA"/>
</dbReference>
<dbReference type="Proteomes" id="UP000029843">
    <property type="component" value="Unassembled WGS sequence"/>
</dbReference>
<dbReference type="OrthoDB" id="9779518at2"/>
<reference evidence="3 4" key="1">
    <citation type="submission" date="2014-08" db="EMBL/GenBank/DDBJ databases">
        <title>Genomic and Phenotypic Diversity of Colwellia psychrerythraea strains from Disparate Marine Basins.</title>
        <authorList>
            <person name="Techtmann S.M."/>
            <person name="Stelling S.C."/>
            <person name="Utturkar S.M."/>
            <person name="Alshibli N."/>
            <person name="Harris A."/>
            <person name="Brown S.D."/>
            <person name="Hazen T.C."/>
        </authorList>
    </citation>
    <scope>NUCLEOTIDE SEQUENCE [LARGE SCALE GENOMIC DNA]</scope>
    <source>
        <strain evidence="3 4">ND2E</strain>
    </source>
</reference>
<name>A0A099KI74_COLPS</name>
<comment type="caution">
    <text evidence="3">The sequence shown here is derived from an EMBL/GenBank/DDBJ whole genome shotgun (WGS) entry which is preliminary data.</text>
</comment>
<dbReference type="AlphaFoldDB" id="A0A099KI74"/>